<evidence type="ECO:0000313" key="3">
    <source>
        <dbReference type="Proteomes" id="UP001234989"/>
    </source>
</evidence>
<feature type="non-terminal residue" evidence="2">
    <location>
        <position position="1"/>
    </location>
</feature>
<proteinExistence type="predicted"/>
<accession>A0AAF0QJ48</accession>
<dbReference type="PANTHER" id="PTHR45835:SF91">
    <property type="entry name" value="RETROTRANSPOSON, TY3-GYPSY SUBCLASS-LIKE PROTEIN"/>
    <property type="match status" value="1"/>
</dbReference>
<reference evidence="2" key="1">
    <citation type="submission" date="2023-08" db="EMBL/GenBank/DDBJ databases">
        <title>A de novo genome assembly of Solanum verrucosum Schlechtendal, a Mexican diploid species geographically isolated from the other diploid A-genome species in potato relatives.</title>
        <authorList>
            <person name="Hosaka K."/>
        </authorList>
    </citation>
    <scope>NUCLEOTIDE SEQUENCE</scope>
    <source>
        <tissue evidence="2">Young leaves</tissue>
    </source>
</reference>
<dbReference type="InterPro" id="IPR056924">
    <property type="entry name" value="SH3_Tf2-1"/>
</dbReference>
<protein>
    <recommendedName>
        <fullName evidence="1">Integrase catalytic domain-containing protein</fullName>
    </recommendedName>
</protein>
<dbReference type="PANTHER" id="PTHR45835">
    <property type="entry name" value="YALI0A06105P"/>
    <property type="match status" value="1"/>
</dbReference>
<dbReference type="Gene3D" id="3.30.420.10">
    <property type="entry name" value="Ribonuclease H-like superfamily/Ribonuclease H"/>
    <property type="match status" value="1"/>
</dbReference>
<evidence type="ECO:0000259" key="1">
    <source>
        <dbReference type="PROSITE" id="PS50994"/>
    </source>
</evidence>
<name>A0AAF0QJ48_SOLVR</name>
<dbReference type="Proteomes" id="UP001234989">
    <property type="component" value="Chromosome 4"/>
</dbReference>
<dbReference type="InterPro" id="IPR001584">
    <property type="entry name" value="Integrase_cat-core"/>
</dbReference>
<dbReference type="AlphaFoldDB" id="A0AAF0QJ48"/>
<dbReference type="GO" id="GO:0015074">
    <property type="term" value="P:DNA integration"/>
    <property type="evidence" value="ECO:0007669"/>
    <property type="project" value="InterPro"/>
</dbReference>
<dbReference type="GO" id="GO:0003676">
    <property type="term" value="F:nucleic acid binding"/>
    <property type="evidence" value="ECO:0007669"/>
    <property type="project" value="InterPro"/>
</dbReference>
<keyword evidence="3" id="KW-1185">Reference proteome</keyword>
<dbReference type="InterPro" id="IPR036397">
    <property type="entry name" value="RNaseH_sf"/>
</dbReference>
<dbReference type="SUPFAM" id="SSF53098">
    <property type="entry name" value="Ribonuclease H-like"/>
    <property type="match status" value="1"/>
</dbReference>
<dbReference type="PROSITE" id="PS50994">
    <property type="entry name" value="INTEGRASE"/>
    <property type="match status" value="1"/>
</dbReference>
<gene>
    <name evidence="2" type="ORF">MTR67_017458</name>
</gene>
<feature type="domain" description="Integrase catalytic" evidence="1">
    <location>
        <begin position="1"/>
        <end position="92"/>
    </location>
</feature>
<dbReference type="Pfam" id="PF24626">
    <property type="entry name" value="SH3_Tf2-1"/>
    <property type="match status" value="1"/>
</dbReference>
<organism evidence="2 3">
    <name type="scientific">Solanum verrucosum</name>
    <dbReference type="NCBI Taxonomy" id="315347"/>
    <lineage>
        <taxon>Eukaryota</taxon>
        <taxon>Viridiplantae</taxon>
        <taxon>Streptophyta</taxon>
        <taxon>Embryophyta</taxon>
        <taxon>Tracheophyta</taxon>
        <taxon>Spermatophyta</taxon>
        <taxon>Magnoliopsida</taxon>
        <taxon>eudicotyledons</taxon>
        <taxon>Gunneridae</taxon>
        <taxon>Pentapetalae</taxon>
        <taxon>asterids</taxon>
        <taxon>lamiids</taxon>
        <taxon>Solanales</taxon>
        <taxon>Solanaceae</taxon>
        <taxon>Solanoideae</taxon>
        <taxon>Solaneae</taxon>
        <taxon>Solanum</taxon>
    </lineage>
</organism>
<dbReference type="InterPro" id="IPR012337">
    <property type="entry name" value="RNaseH-like_sf"/>
</dbReference>
<sequence>IISDRGLQFTSHFKKSFQKGLGTQINLNTTVHPQTNGQVERTIQTLEDKLRACVIDFNGNWDDHLALVEFTSNNNYHSSIHMTPYEALYGRRCRSPVGWFEVGEAALIGPDSVHEAMEKVQLIRDRLKNTQSHQNSYADVRRKDLEFEIDDWVFLKVSLMNGVMRFCKKGKLSPKYVCPYKILNRLVMWLLS</sequence>
<dbReference type="EMBL" id="CP133615">
    <property type="protein sequence ID" value="WMV24073.1"/>
    <property type="molecule type" value="Genomic_DNA"/>
</dbReference>
<evidence type="ECO:0000313" key="2">
    <source>
        <dbReference type="EMBL" id="WMV24073.1"/>
    </source>
</evidence>